<evidence type="ECO:0000256" key="8">
    <source>
        <dbReference type="HAMAP-Rule" id="MF_02220"/>
    </source>
</evidence>
<dbReference type="Proteomes" id="UP000642829">
    <property type="component" value="Unassembled WGS sequence"/>
</dbReference>
<dbReference type="Gene3D" id="3.30.420.40">
    <property type="match status" value="2"/>
</dbReference>
<feature type="domain" description="Carbohydrate kinase FGGY N-terminal" evidence="11">
    <location>
        <begin position="4"/>
        <end position="248"/>
    </location>
</feature>
<dbReference type="PANTHER" id="PTHR43095:SF5">
    <property type="entry name" value="XYLULOSE KINASE"/>
    <property type="match status" value="1"/>
</dbReference>
<evidence type="ECO:0000313" key="13">
    <source>
        <dbReference type="EMBL" id="GHC07453.1"/>
    </source>
</evidence>
<dbReference type="RefSeq" id="WP_189515859.1">
    <property type="nucleotide sequence ID" value="NZ_BMXG01000017.1"/>
</dbReference>
<keyword evidence="6 8" id="KW-0067">ATP-binding</keyword>
<evidence type="ECO:0000259" key="11">
    <source>
        <dbReference type="Pfam" id="PF00370"/>
    </source>
</evidence>
<comment type="caution">
    <text evidence="13">The sequence shown here is derived from an EMBL/GenBank/DDBJ whole genome shotgun (WGS) entry which is preliminary data.</text>
</comment>
<dbReference type="InterPro" id="IPR050406">
    <property type="entry name" value="FGGY_Carb_Kinase"/>
</dbReference>
<organism evidence="13 14">
    <name type="scientific">Cerasicoccus arenae</name>
    <dbReference type="NCBI Taxonomy" id="424488"/>
    <lineage>
        <taxon>Bacteria</taxon>
        <taxon>Pseudomonadati</taxon>
        <taxon>Verrucomicrobiota</taxon>
        <taxon>Opitutia</taxon>
        <taxon>Puniceicoccales</taxon>
        <taxon>Cerasicoccaceae</taxon>
        <taxon>Cerasicoccus</taxon>
    </lineage>
</organism>
<dbReference type="EC" id="2.7.1.17" evidence="8 10"/>
<comment type="function">
    <text evidence="8">Catalyzes the phosphorylation of D-xylulose to D-xylulose 5-phosphate.</text>
</comment>
<feature type="site" description="Important for activity" evidence="8">
    <location>
        <position position="9"/>
    </location>
</feature>
<dbReference type="HAMAP" id="MF_02220">
    <property type="entry name" value="XylB"/>
    <property type="match status" value="1"/>
</dbReference>
<dbReference type="PANTHER" id="PTHR43095">
    <property type="entry name" value="SUGAR KINASE"/>
    <property type="match status" value="1"/>
</dbReference>
<evidence type="ECO:0000256" key="9">
    <source>
        <dbReference type="RuleBase" id="RU003733"/>
    </source>
</evidence>
<dbReference type="PROSITE" id="PS00445">
    <property type="entry name" value="FGGY_KINASES_2"/>
    <property type="match status" value="1"/>
</dbReference>
<dbReference type="InterPro" id="IPR018483">
    <property type="entry name" value="Carb_kinase_FGGY_CS"/>
</dbReference>
<dbReference type="InterPro" id="IPR043129">
    <property type="entry name" value="ATPase_NBD"/>
</dbReference>
<dbReference type="PIRSF" id="PIRSF000538">
    <property type="entry name" value="GlpK"/>
    <property type="match status" value="1"/>
</dbReference>
<evidence type="ECO:0000256" key="5">
    <source>
        <dbReference type="ARBA" id="ARBA00022777"/>
    </source>
</evidence>
<dbReference type="NCBIfam" id="TIGR01312">
    <property type="entry name" value="XylB"/>
    <property type="match status" value="1"/>
</dbReference>
<dbReference type="InterPro" id="IPR018485">
    <property type="entry name" value="FGGY_C"/>
</dbReference>
<feature type="domain" description="Carbohydrate kinase FGGY C-terminal" evidence="12">
    <location>
        <begin position="258"/>
        <end position="453"/>
    </location>
</feature>
<dbReference type="EMBL" id="BMXG01000017">
    <property type="protein sequence ID" value="GHC07453.1"/>
    <property type="molecule type" value="Genomic_DNA"/>
</dbReference>
<protein>
    <recommendedName>
        <fullName evidence="8 10">Xylulose kinase</fullName>
        <shortName evidence="8 10">Xylulokinase</shortName>
        <ecNumber evidence="8 10">2.7.1.17</ecNumber>
    </recommendedName>
</protein>
<evidence type="ECO:0000256" key="3">
    <source>
        <dbReference type="ARBA" id="ARBA00022679"/>
    </source>
</evidence>
<evidence type="ECO:0000256" key="6">
    <source>
        <dbReference type="ARBA" id="ARBA00022840"/>
    </source>
</evidence>
<feature type="active site" description="Proton acceptor" evidence="8">
    <location>
        <position position="241"/>
    </location>
</feature>
<dbReference type="GO" id="GO:0005998">
    <property type="term" value="P:xylulose catabolic process"/>
    <property type="evidence" value="ECO:0007669"/>
    <property type="project" value="UniProtKB-UniRule"/>
</dbReference>
<sequence>MPAYLIGIDVGTSSAKTLVMDERGNIVFTIAPEYDFATPRPGWAECNPEDWWTAILAALKAVFEQTDVRAEDIAGIGLTGQMHGLVLLDAAGQVLRPCIMWNDQRTAQQCAAITGKVGARRVLELTGNPVLSGFTAPKVVWVRENEPEIFAQAAKILLPKDYIRYRLSGEYFTDVSDASGMALLNVAKRDWSNEMLEACGIPRSWMAEVTESPIASTRVNAAAAALTGLKEGTPIIAGGGDQAAGAVGCGIIQEGIVSATFGTSGVVFAHSDEYRVEPEGRLHAFCHAVPGKWHLMGVMLSAAGSFQWYRNALGGEEIAAGRAIGEDPYTLLTRAAETAPAGSEGLLFLPYLSGERTPHPDPNARGVFFGLSLRHAKPHLTRSVLEGITFGMRDSLELMRGLGIAPTEVIASGGGAKSPFWRQMMADIFGASITTNNASEGAALGAAILGGVGAGVFDSVESACASTLQETSRVEPESAQKLYAALYERYTALYPALKGEFRALARVMEELG</sequence>
<evidence type="ECO:0000313" key="14">
    <source>
        <dbReference type="Proteomes" id="UP000642829"/>
    </source>
</evidence>
<name>A0A8J3DD00_9BACT</name>
<evidence type="ECO:0000256" key="7">
    <source>
        <dbReference type="ARBA" id="ARBA00023277"/>
    </source>
</evidence>
<keyword evidence="3 8" id="KW-0808">Transferase</keyword>
<dbReference type="Pfam" id="PF00370">
    <property type="entry name" value="FGGY_N"/>
    <property type="match status" value="1"/>
</dbReference>
<dbReference type="InterPro" id="IPR018484">
    <property type="entry name" value="FGGY_N"/>
</dbReference>
<keyword evidence="5 8" id="KW-0418">Kinase</keyword>
<dbReference type="CDD" id="cd07808">
    <property type="entry name" value="ASKHA_NBD_FGGY_EcXK-like"/>
    <property type="match status" value="1"/>
</dbReference>
<gene>
    <name evidence="8 10" type="primary">xylB</name>
    <name evidence="13" type="ORF">GCM10007047_25800</name>
</gene>
<accession>A0A8J3DD00</accession>
<evidence type="ECO:0000256" key="4">
    <source>
        <dbReference type="ARBA" id="ARBA00022741"/>
    </source>
</evidence>
<keyword evidence="2 8" id="KW-0859">Xylose metabolism</keyword>
<evidence type="ECO:0000256" key="2">
    <source>
        <dbReference type="ARBA" id="ARBA00022629"/>
    </source>
</evidence>
<proteinExistence type="inferred from homology"/>
<dbReference type="PROSITE" id="PS00933">
    <property type="entry name" value="FGGY_KINASES_1"/>
    <property type="match status" value="1"/>
</dbReference>
<dbReference type="GO" id="GO:0005524">
    <property type="term" value="F:ATP binding"/>
    <property type="evidence" value="ECO:0007669"/>
    <property type="project" value="UniProtKB-UniRule"/>
</dbReference>
<comment type="catalytic activity">
    <reaction evidence="8 10">
        <text>D-xylulose + ATP = D-xylulose 5-phosphate + ADP + H(+)</text>
        <dbReference type="Rhea" id="RHEA:10964"/>
        <dbReference type="ChEBI" id="CHEBI:15378"/>
        <dbReference type="ChEBI" id="CHEBI:17140"/>
        <dbReference type="ChEBI" id="CHEBI:30616"/>
        <dbReference type="ChEBI" id="CHEBI:57737"/>
        <dbReference type="ChEBI" id="CHEBI:456216"/>
        <dbReference type="EC" id="2.7.1.17"/>
    </reaction>
</comment>
<dbReference type="InterPro" id="IPR000577">
    <property type="entry name" value="Carb_kinase_FGGY"/>
</dbReference>
<feature type="binding site" evidence="8">
    <location>
        <begin position="82"/>
        <end position="83"/>
    </location>
    <ligand>
        <name>substrate</name>
    </ligand>
</feature>
<dbReference type="Pfam" id="PF02782">
    <property type="entry name" value="FGGY_C"/>
    <property type="match status" value="1"/>
</dbReference>
<dbReference type="AlphaFoldDB" id="A0A8J3DD00"/>
<dbReference type="GO" id="GO:0042732">
    <property type="term" value="P:D-xylose metabolic process"/>
    <property type="evidence" value="ECO:0007669"/>
    <property type="project" value="UniProtKB-KW"/>
</dbReference>
<comment type="similarity">
    <text evidence="1 8 9">Belongs to the FGGY kinase family.</text>
</comment>
<dbReference type="SUPFAM" id="SSF53067">
    <property type="entry name" value="Actin-like ATPase domain"/>
    <property type="match status" value="2"/>
</dbReference>
<evidence type="ECO:0000256" key="10">
    <source>
        <dbReference type="RuleBase" id="RU364073"/>
    </source>
</evidence>
<reference evidence="13" key="2">
    <citation type="submission" date="2020-09" db="EMBL/GenBank/DDBJ databases">
        <authorList>
            <person name="Sun Q."/>
            <person name="Kim S."/>
        </authorList>
    </citation>
    <scope>NUCLEOTIDE SEQUENCE</scope>
    <source>
        <strain evidence="13">KCTC 12870</strain>
    </source>
</reference>
<dbReference type="InterPro" id="IPR006000">
    <property type="entry name" value="Xylulokinase"/>
</dbReference>
<dbReference type="GO" id="GO:0004856">
    <property type="term" value="F:D-xylulokinase activity"/>
    <property type="evidence" value="ECO:0007669"/>
    <property type="project" value="UniProtKB-UniRule"/>
</dbReference>
<evidence type="ECO:0000256" key="1">
    <source>
        <dbReference type="ARBA" id="ARBA00009156"/>
    </source>
</evidence>
<evidence type="ECO:0000259" key="12">
    <source>
        <dbReference type="Pfam" id="PF02782"/>
    </source>
</evidence>
<keyword evidence="7 8" id="KW-0119">Carbohydrate metabolism</keyword>
<keyword evidence="14" id="KW-1185">Reference proteome</keyword>
<reference evidence="13" key="1">
    <citation type="journal article" date="2014" name="Int. J. Syst. Evol. Microbiol.">
        <title>Complete genome sequence of Corynebacterium casei LMG S-19264T (=DSM 44701T), isolated from a smear-ripened cheese.</title>
        <authorList>
            <consortium name="US DOE Joint Genome Institute (JGI-PGF)"/>
            <person name="Walter F."/>
            <person name="Albersmeier A."/>
            <person name="Kalinowski J."/>
            <person name="Ruckert C."/>
        </authorList>
    </citation>
    <scope>NUCLEOTIDE SEQUENCE</scope>
    <source>
        <strain evidence="13">KCTC 12870</strain>
    </source>
</reference>
<keyword evidence="4 8" id="KW-0547">Nucleotide-binding</keyword>